<protein>
    <submittedName>
        <fullName evidence="3">DDE_Tnp_1_7 domain-containing protein</fullName>
    </submittedName>
</protein>
<keyword evidence="2" id="KW-1185">Reference proteome</keyword>
<proteinExistence type="predicted"/>
<reference evidence="3" key="1">
    <citation type="submission" date="2016-11" db="UniProtKB">
        <authorList>
            <consortium name="WormBaseParasite"/>
        </authorList>
    </citation>
    <scope>IDENTIFICATION</scope>
</reference>
<feature type="region of interest" description="Disordered" evidence="1">
    <location>
        <begin position="103"/>
        <end position="131"/>
    </location>
</feature>
<dbReference type="AlphaFoldDB" id="A0A1I8A442"/>
<sequence>MHSTGNSRVPGNSRAKDPTDKQAIIEEGTLLPGTDASPFLVGACLTRSRWNYAPETPHVKTKGKRVRVKGVRILQKICFLLVWKEDEGGTLEEPLDDSLCSLNSQRSGELSQGNNLNLAQGPDPRRHPRHSSFSSPLLWPVYKIIAFPTQWPSLPPSSALSNEIPEELRIRRARRFVPRQEEVTEAQQDDCDSQDGAFYRCLQIHATSIKLIPKRSKNKDQYVTRWNFADYALTIARNLVNHLRASEAIIEEAEDLKDRKDLPLLSYNGEGPPVHKYGNASTTELILNDAHKSRKANEAKNPRITSCACFLTLATDQ</sequence>
<organism evidence="2 3">
    <name type="scientific">Steinernema glaseri</name>
    <dbReference type="NCBI Taxonomy" id="37863"/>
    <lineage>
        <taxon>Eukaryota</taxon>
        <taxon>Metazoa</taxon>
        <taxon>Ecdysozoa</taxon>
        <taxon>Nematoda</taxon>
        <taxon>Chromadorea</taxon>
        <taxon>Rhabditida</taxon>
        <taxon>Tylenchina</taxon>
        <taxon>Panagrolaimomorpha</taxon>
        <taxon>Strongyloidoidea</taxon>
        <taxon>Steinernematidae</taxon>
        <taxon>Steinernema</taxon>
    </lineage>
</organism>
<name>A0A1I8A442_9BILA</name>
<feature type="compositionally biased region" description="Polar residues" evidence="1">
    <location>
        <begin position="103"/>
        <end position="118"/>
    </location>
</feature>
<feature type="compositionally biased region" description="Polar residues" evidence="1">
    <location>
        <begin position="1"/>
        <end position="10"/>
    </location>
</feature>
<accession>A0A1I8A442</accession>
<evidence type="ECO:0000313" key="3">
    <source>
        <dbReference type="WBParaSite" id="L893_g32657.t1"/>
    </source>
</evidence>
<dbReference type="WBParaSite" id="L893_g32657.t1">
    <property type="protein sequence ID" value="L893_g32657.t1"/>
    <property type="gene ID" value="L893_g32657"/>
</dbReference>
<evidence type="ECO:0000256" key="1">
    <source>
        <dbReference type="SAM" id="MobiDB-lite"/>
    </source>
</evidence>
<evidence type="ECO:0000313" key="2">
    <source>
        <dbReference type="Proteomes" id="UP000095287"/>
    </source>
</evidence>
<feature type="region of interest" description="Disordered" evidence="1">
    <location>
        <begin position="1"/>
        <end position="21"/>
    </location>
</feature>
<dbReference type="Proteomes" id="UP000095287">
    <property type="component" value="Unplaced"/>
</dbReference>